<dbReference type="InterPro" id="IPR011701">
    <property type="entry name" value="MFS"/>
</dbReference>
<feature type="transmembrane region" description="Helical" evidence="6">
    <location>
        <begin position="339"/>
        <end position="362"/>
    </location>
</feature>
<evidence type="ECO:0000256" key="3">
    <source>
        <dbReference type="ARBA" id="ARBA00022692"/>
    </source>
</evidence>
<dbReference type="PROSITE" id="PS50850">
    <property type="entry name" value="MFS"/>
    <property type="match status" value="1"/>
</dbReference>
<dbReference type="EMBL" id="ML993627">
    <property type="protein sequence ID" value="KAF2160321.1"/>
    <property type="molecule type" value="Genomic_DNA"/>
</dbReference>
<gene>
    <name evidence="8" type="ORF">M409DRAFT_70496</name>
</gene>
<name>A0A6A6BZX2_ZASCE</name>
<organism evidence="8 9">
    <name type="scientific">Zasmidium cellare ATCC 36951</name>
    <dbReference type="NCBI Taxonomy" id="1080233"/>
    <lineage>
        <taxon>Eukaryota</taxon>
        <taxon>Fungi</taxon>
        <taxon>Dikarya</taxon>
        <taxon>Ascomycota</taxon>
        <taxon>Pezizomycotina</taxon>
        <taxon>Dothideomycetes</taxon>
        <taxon>Dothideomycetidae</taxon>
        <taxon>Mycosphaerellales</taxon>
        <taxon>Mycosphaerellaceae</taxon>
        <taxon>Zasmidium</taxon>
    </lineage>
</organism>
<dbReference type="GeneID" id="54572034"/>
<dbReference type="InterPro" id="IPR036259">
    <property type="entry name" value="MFS_trans_sf"/>
</dbReference>
<evidence type="ECO:0000259" key="7">
    <source>
        <dbReference type="PROSITE" id="PS50850"/>
    </source>
</evidence>
<feature type="transmembrane region" description="Helical" evidence="6">
    <location>
        <begin position="374"/>
        <end position="395"/>
    </location>
</feature>
<evidence type="ECO:0000256" key="2">
    <source>
        <dbReference type="ARBA" id="ARBA00022448"/>
    </source>
</evidence>
<feature type="transmembrane region" description="Helical" evidence="6">
    <location>
        <begin position="407"/>
        <end position="429"/>
    </location>
</feature>
<protein>
    <recommendedName>
        <fullName evidence="7">Major facilitator superfamily (MFS) profile domain-containing protein</fullName>
    </recommendedName>
</protein>
<dbReference type="OrthoDB" id="1932925at2759"/>
<reference evidence="8" key="1">
    <citation type="journal article" date="2020" name="Stud. Mycol.">
        <title>101 Dothideomycetes genomes: a test case for predicting lifestyles and emergence of pathogens.</title>
        <authorList>
            <person name="Haridas S."/>
            <person name="Albert R."/>
            <person name="Binder M."/>
            <person name="Bloem J."/>
            <person name="Labutti K."/>
            <person name="Salamov A."/>
            <person name="Andreopoulos B."/>
            <person name="Baker S."/>
            <person name="Barry K."/>
            <person name="Bills G."/>
            <person name="Bluhm B."/>
            <person name="Cannon C."/>
            <person name="Castanera R."/>
            <person name="Culley D."/>
            <person name="Daum C."/>
            <person name="Ezra D."/>
            <person name="Gonzalez J."/>
            <person name="Henrissat B."/>
            <person name="Kuo A."/>
            <person name="Liang C."/>
            <person name="Lipzen A."/>
            <person name="Lutzoni F."/>
            <person name="Magnuson J."/>
            <person name="Mondo S."/>
            <person name="Nolan M."/>
            <person name="Ohm R."/>
            <person name="Pangilinan J."/>
            <person name="Park H.-J."/>
            <person name="Ramirez L."/>
            <person name="Alfaro M."/>
            <person name="Sun H."/>
            <person name="Tritt A."/>
            <person name="Yoshinaga Y."/>
            <person name="Zwiers L.-H."/>
            <person name="Turgeon B."/>
            <person name="Goodwin S."/>
            <person name="Spatafora J."/>
            <person name="Crous P."/>
            <person name="Grigoriev I."/>
        </authorList>
    </citation>
    <scope>NUCLEOTIDE SEQUENCE</scope>
    <source>
        <strain evidence="8">ATCC 36951</strain>
    </source>
</reference>
<feature type="transmembrane region" description="Helical" evidence="6">
    <location>
        <begin position="118"/>
        <end position="139"/>
    </location>
</feature>
<feature type="transmembrane region" description="Helical" evidence="6">
    <location>
        <begin position="285"/>
        <end position="309"/>
    </location>
</feature>
<feature type="transmembrane region" description="Helical" evidence="6">
    <location>
        <begin position="52"/>
        <end position="77"/>
    </location>
</feature>
<dbReference type="Pfam" id="PF07690">
    <property type="entry name" value="MFS_1"/>
    <property type="match status" value="1"/>
</dbReference>
<feature type="transmembrane region" description="Helical" evidence="6">
    <location>
        <begin position="316"/>
        <end position="333"/>
    </location>
</feature>
<dbReference type="InterPro" id="IPR020846">
    <property type="entry name" value="MFS_dom"/>
</dbReference>
<dbReference type="Proteomes" id="UP000799537">
    <property type="component" value="Unassembled WGS sequence"/>
</dbReference>
<comment type="subcellular location">
    <subcellularLocation>
        <location evidence="1">Membrane</location>
        <topology evidence="1">Multi-pass membrane protein</topology>
    </subcellularLocation>
</comment>
<evidence type="ECO:0000256" key="1">
    <source>
        <dbReference type="ARBA" id="ARBA00004141"/>
    </source>
</evidence>
<keyword evidence="4 6" id="KW-1133">Transmembrane helix</keyword>
<accession>A0A6A6BZX2</accession>
<feature type="domain" description="Major facilitator superfamily (MFS) profile" evidence="7">
    <location>
        <begin position="3"/>
        <end position="436"/>
    </location>
</feature>
<keyword evidence="5 6" id="KW-0472">Membrane</keyword>
<evidence type="ECO:0000313" key="9">
    <source>
        <dbReference type="Proteomes" id="UP000799537"/>
    </source>
</evidence>
<keyword evidence="2" id="KW-0813">Transport</keyword>
<dbReference type="AlphaFoldDB" id="A0A6A6BZX2"/>
<feature type="transmembrane region" description="Helical" evidence="6">
    <location>
        <begin position="181"/>
        <end position="201"/>
    </location>
</feature>
<dbReference type="GO" id="GO:0022857">
    <property type="term" value="F:transmembrane transporter activity"/>
    <property type="evidence" value="ECO:0007669"/>
    <property type="project" value="InterPro"/>
</dbReference>
<evidence type="ECO:0000256" key="4">
    <source>
        <dbReference type="ARBA" id="ARBA00022989"/>
    </source>
</evidence>
<dbReference type="SUPFAM" id="SSF103473">
    <property type="entry name" value="MFS general substrate transporter"/>
    <property type="match status" value="1"/>
</dbReference>
<dbReference type="PANTHER" id="PTHR43791">
    <property type="entry name" value="PERMEASE-RELATED"/>
    <property type="match status" value="1"/>
</dbReference>
<dbReference type="PANTHER" id="PTHR43791:SF55">
    <property type="entry name" value="TRANSPORTER, PUTATIVE (AFU_ORTHOLOGUE AFUA_6G01820)-RELATED"/>
    <property type="match status" value="1"/>
</dbReference>
<feature type="transmembrane region" description="Helical" evidence="6">
    <location>
        <begin position="89"/>
        <end position="112"/>
    </location>
</feature>
<proteinExistence type="predicted"/>
<dbReference type="GO" id="GO:0016020">
    <property type="term" value="C:membrane"/>
    <property type="evidence" value="ECO:0007669"/>
    <property type="project" value="UniProtKB-SubCell"/>
</dbReference>
<dbReference type="RefSeq" id="XP_033661210.1">
    <property type="nucleotide sequence ID" value="XM_033818762.1"/>
</dbReference>
<feature type="transmembrane region" description="Helical" evidence="6">
    <location>
        <begin position="151"/>
        <end position="169"/>
    </location>
</feature>
<evidence type="ECO:0000256" key="5">
    <source>
        <dbReference type="ARBA" id="ARBA00023136"/>
    </source>
</evidence>
<feature type="transmembrane region" description="Helical" evidence="6">
    <location>
        <begin position="250"/>
        <end position="279"/>
    </location>
</feature>
<keyword evidence="9" id="KW-1185">Reference proteome</keyword>
<evidence type="ECO:0000256" key="6">
    <source>
        <dbReference type="SAM" id="Phobius"/>
    </source>
</evidence>
<dbReference type="Gene3D" id="1.20.1250.20">
    <property type="entry name" value="MFS general substrate transporter like domains"/>
    <property type="match status" value="1"/>
</dbReference>
<evidence type="ECO:0000313" key="8">
    <source>
        <dbReference type="EMBL" id="KAF2160321.1"/>
    </source>
</evidence>
<keyword evidence="3 6" id="KW-0812">Transmembrane</keyword>
<sequence>MVLMPVLFLSWGFQYTDKGILNSAAQFGLLQDLDLSQEVIVDGKPQVSLERFSYAVMVFYWGYFVGTVLTICTILPATYLAQRLPIGKFVGCSIAIWGIVTISTAGVNSYAGLMVNRFFLGICECTPAPAFSLICSMWYRRDEQPLRLAIWYSASGLGSLIGGIAFYGVGHIHGSLHPWRYQYIILGSLTAVWGVIGACVLPDNPTTAKFLSSDERVLAVKRMRSSQTGIENTVFKLYHVKETFMDPKTFLLGLTAFTITLVNGAVSGFGSLIIGSFGFSSLDSVLLSGTPGGVGFVALIVVGVGLLYFPNQRANAFVFSSALVIAGCVMIWKSSWQNLGIPLAGFILLIFFAVAYVMLLALMTANTAGHTKKAITSGLVWSLTVISNAVGPLLVKTTEAKQHYPSLIEPTLAVLALGIVMIVSLRFYLSTENKRRDRNGTVTESGANETAFEDMTDWENPNFRYSW</sequence>